<evidence type="ECO:0000313" key="2">
    <source>
        <dbReference type="EMBL" id="CAP86789.1"/>
    </source>
</evidence>
<dbReference type="PANTHER" id="PTHR12459:SF15">
    <property type="entry name" value="TRANSMEMBRANE PROTEIN 135"/>
    <property type="match status" value="1"/>
</dbReference>
<keyword evidence="1" id="KW-0812">Transmembrane</keyword>
<dbReference type="VEuPathDB" id="FungiDB:PCH_Pc20g14600"/>
<feature type="transmembrane region" description="Helical" evidence="1">
    <location>
        <begin position="305"/>
        <end position="325"/>
    </location>
</feature>
<gene>
    <name evidence="2" type="ORF">Pc20g14600</name>
    <name evidence="2" type="ORF">PCH_Pc20g14600</name>
</gene>
<dbReference type="OrthoDB" id="4021778at2759"/>
<keyword evidence="3" id="KW-1185">Reference proteome</keyword>
<organism evidence="2 3">
    <name type="scientific">Penicillium rubens (strain ATCC 28089 / DSM 1075 / NRRL 1951 / Wisconsin 54-1255)</name>
    <name type="common">Penicillium chrysogenum</name>
    <dbReference type="NCBI Taxonomy" id="500485"/>
    <lineage>
        <taxon>Eukaryota</taxon>
        <taxon>Fungi</taxon>
        <taxon>Dikarya</taxon>
        <taxon>Ascomycota</taxon>
        <taxon>Pezizomycotina</taxon>
        <taxon>Eurotiomycetes</taxon>
        <taxon>Eurotiomycetidae</taxon>
        <taxon>Eurotiales</taxon>
        <taxon>Aspergillaceae</taxon>
        <taxon>Penicillium</taxon>
        <taxon>Penicillium chrysogenum species complex</taxon>
    </lineage>
</organism>
<name>B6HHE4_PENRW</name>
<dbReference type="AlphaFoldDB" id="B6HHE4"/>
<dbReference type="PANTHER" id="PTHR12459">
    <property type="entry name" value="TRANSMEMBRANE PROTEIN 135-RELATED"/>
    <property type="match status" value="1"/>
</dbReference>
<keyword evidence="1" id="KW-0472">Membrane</keyword>
<dbReference type="eggNOG" id="KOG1398">
    <property type="taxonomic scope" value="Eukaryota"/>
</dbReference>
<dbReference type="STRING" id="500485.B6HHE4"/>
<feature type="transmembrane region" description="Helical" evidence="1">
    <location>
        <begin position="263"/>
        <end position="285"/>
    </location>
</feature>
<feature type="transmembrane region" description="Helical" evidence="1">
    <location>
        <begin position="121"/>
        <end position="142"/>
    </location>
</feature>
<feature type="transmembrane region" description="Helical" evidence="1">
    <location>
        <begin position="234"/>
        <end position="251"/>
    </location>
</feature>
<proteinExistence type="predicted"/>
<dbReference type="InterPro" id="IPR026749">
    <property type="entry name" value="Tmem135"/>
</dbReference>
<evidence type="ECO:0000256" key="1">
    <source>
        <dbReference type="SAM" id="Phobius"/>
    </source>
</evidence>
<dbReference type="Proteomes" id="UP000000724">
    <property type="component" value="Contig Pc00c20"/>
</dbReference>
<dbReference type="OMA" id="SAAIVMW"/>
<keyword evidence="1" id="KW-1133">Transmembrane helix</keyword>
<evidence type="ECO:0000313" key="3">
    <source>
        <dbReference type="Proteomes" id="UP000000724"/>
    </source>
</evidence>
<reference evidence="2 3" key="1">
    <citation type="journal article" date="2008" name="Nat. Biotechnol.">
        <title>Genome sequencing and analysis of the filamentous fungus Penicillium chrysogenum.</title>
        <authorList>
            <person name="van den Berg M.A."/>
            <person name="Albang R."/>
            <person name="Albermann K."/>
            <person name="Badger J.H."/>
            <person name="Daran J.-M."/>
            <person name="Driessen A.J.M."/>
            <person name="Garcia-Estrada C."/>
            <person name="Fedorova N.D."/>
            <person name="Harris D.M."/>
            <person name="Heijne W.H.M."/>
            <person name="Joardar V.S."/>
            <person name="Kiel J.A.K.W."/>
            <person name="Kovalchuk A."/>
            <person name="Martin J.F."/>
            <person name="Nierman W.C."/>
            <person name="Nijland J.G."/>
            <person name="Pronk J.T."/>
            <person name="Roubos J.A."/>
            <person name="van der Klei I.J."/>
            <person name="van Peij N.N.M.E."/>
            <person name="Veenhuis M."/>
            <person name="von Doehren H."/>
            <person name="Wagner C."/>
            <person name="Wortman J.R."/>
            <person name="Bovenberg R.A.L."/>
        </authorList>
    </citation>
    <scope>NUCLEOTIDE SEQUENCE [LARGE SCALE GENOMIC DNA]</scope>
    <source>
        <strain evidence="3">ATCC 28089 / DSM 1075 / NRRL 1951 / Wisconsin 54-1255</strain>
    </source>
</reference>
<accession>B6HHE4</accession>
<dbReference type="BioCyc" id="PCHR:PC20G14600-MONOMER"/>
<dbReference type="HOGENOM" id="CLU_012946_0_0_1"/>
<protein>
    <submittedName>
        <fullName evidence="2">Pc20g14600 protein</fullName>
    </submittedName>
</protein>
<sequence length="442" mass="50004">MEPALRRRHGRDNIRVFKPLLRAYALGYLSSVTPKLVSYVRRLRKDVGTMRDSTYQGQDPGQAMANPLEHHRPELAGRTMDLTIYMVTRAIDAVACVAWGRWSRRRQAQNRWTTIESLVPGFVDAGVFAMSAAVVMWAWFYLPERLPRAYEKWIGEAAQVDSRLIEALRRVRRGVFVYGKDTGQAPLLQSMCKDYNWPEVWGDPAKVAPIPCEMVHMGCGPSCEKHALYRFAKTFKFACATYIPLQIVFRLRRMKSATALRRALSDAAQSSAFLASFVSLFYYSVCLARTRLGPKIFDAKTVTPMMWDSGLCVGAGCLMCGWSILVEKTRKRQELALFVAPRAAATVLPRLYDKKVCIGPSHPLFTTGLHPHPLLSLLNVPKPVCGRFQNNHEMLTRVDDCQYQYRERIAFAVSAAILITCLRERPSMVRGVFGRITSSVLN</sequence>
<dbReference type="EMBL" id="AM920435">
    <property type="protein sequence ID" value="CAP86789.1"/>
    <property type="molecule type" value="Genomic_DNA"/>
</dbReference>